<organism evidence="2 3">
    <name type="scientific">Lysobacter niastensis</name>
    <dbReference type="NCBI Taxonomy" id="380629"/>
    <lineage>
        <taxon>Bacteria</taxon>
        <taxon>Pseudomonadati</taxon>
        <taxon>Pseudomonadota</taxon>
        <taxon>Gammaproteobacteria</taxon>
        <taxon>Lysobacterales</taxon>
        <taxon>Lysobacteraceae</taxon>
        <taxon>Lysobacter</taxon>
    </lineage>
</organism>
<keyword evidence="1" id="KW-0472">Membrane</keyword>
<keyword evidence="3" id="KW-1185">Reference proteome</keyword>
<evidence type="ECO:0000313" key="3">
    <source>
        <dbReference type="Proteomes" id="UP001251524"/>
    </source>
</evidence>
<proteinExistence type="predicted"/>
<name>A0ABU1W5K9_9GAMM</name>
<feature type="transmembrane region" description="Helical" evidence="1">
    <location>
        <begin position="6"/>
        <end position="28"/>
    </location>
</feature>
<keyword evidence="1" id="KW-0812">Transmembrane</keyword>
<keyword evidence="1" id="KW-1133">Transmembrane helix</keyword>
<comment type="caution">
    <text evidence="2">The sequence shown here is derived from an EMBL/GenBank/DDBJ whole genome shotgun (WGS) entry which is preliminary data.</text>
</comment>
<evidence type="ECO:0000256" key="1">
    <source>
        <dbReference type="SAM" id="Phobius"/>
    </source>
</evidence>
<accession>A0ABU1W5K9</accession>
<dbReference type="RefSeq" id="WP_310056676.1">
    <property type="nucleotide sequence ID" value="NZ_JAVDVY010000001.1"/>
</dbReference>
<dbReference type="Proteomes" id="UP001251524">
    <property type="component" value="Unassembled WGS sequence"/>
</dbReference>
<protein>
    <submittedName>
        <fullName evidence="2">ABC-type glycerol-3-phosphate transport system permease component</fullName>
    </submittedName>
</protein>
<gene>
    <name evidence="2" type="ORF">J2X06_000030</name>
</gene>
<dbReference type="EMBL" id="JAVDVY010000001">
    <property type="protein sequence ID" value="MDR7132846.1"/>
    <property type="molecule type" value="Genomic_DNA"/>
</dbReference>
<sequence length="115" mass="12805">MSTLLATLFLLAFIAIVPLYAMYFSVLLDFGRDFQRLHPDLYERLIGADPPSFFSSSRTYKLFRAVQSGKDVGEPLQPALLASYRSTRKYLLAALSCFMVLLFSGLADSFMSSGA</sequence>
<evidence type="ECO:0000313" key="2">
    <source>
        <dbReference type="EMBL" id="MDR7132846.1"/>
    </source>
</evidence>
<reference evidence="2 3" key="1">
    <citation type="submission" date="2023-07" db="EMBL/GenBank/DDBJ databases">
        <title>Sorghum-associated microbial communities from plants grown in Nebraska, USA.</title>
        <authorList>
            <person name="Schachtman D."/>
        </authorList>
    </citation>
    <scope>NUCLEOTIDE SEQUENCE [LARGE SCALE GENOMIC DNA]</scope>
    <source>
        <strain evidence="2 3">BE198</strain>
    </source>
</reference>
<feature type="transmembrane region" description="Helical" evidence="1">
    <location>
        <begin position="90"/>
        <end position="107"/>
    </location>
</feature>